<proteinExistence type="inferred from homology"/>
<dbReference type="PANTHER" id="PTHR45677:SF8">
    <property type="entry name" value="CYSTEINE SULFINIC ACID DECARBOXYLASE"/>
    <property type="match status" value="1"/>
</dbReference>
<dbReference type="GO" id="GO:0004058">
    <property type="term" value="F:aromatic-L-amino-acid decarboxylase activity"/>
    <property type="evidence" value="ECO:0007669"/>
    <property type="project" value="UniProtKB-ARBA"/>
</dbReference>
<keyword evidence="5 7" id="KW-0456">Lyase</keyword>
<evidence type="ECO:0000313" key="10">
    <source>
        <dbReference type="Proteomes" id="UP000199087"/>
    </source>
</evidence>
<evidence type="ECO:0000256" key="7">
    <source>
        <dbReference type="RuleBase" id="RU000382"/>
    </source>
</evidence>
<accession>A0A0U1NQA1</accession>
<reference evidence="10" key="1">
    <citation type="submission" date="2015-05" db="EMBL/GenBank/DDBJ databases">
        <authorList>
            <person name="Urmite Genomes"/>
        </authorList>
    </citation>
    <scope>NUCLEOTIDE SEQUENCE [LARGE SCALE GENOMIC DNA]</scope>
    <source>
        <strain evidence="10">LF1</strain>
    </source>
</reference>
<dbReference type="GO" id="GO:0019752">
    <property type="term" value="P:carboxylic acid metabolic process"/>
    <property type="evidence" value="ECO:0007669"/>
    <property type="project" value="InterPro"/>
</dbReference>
<dbReference type="EMBL" id="CVRB01000001">
    <property type="protein sequence ID" value="CRK80214.1"/>
    <property type="molecule type" value="Genomic_DNA"/>
</dbReference>
<dbReference type="Pfam" id="PF00282">
    <property type="entry name" value="Pyridoxal_deC"/>
    <property type="match status" value="2"/>
</dbReference>
<dbReference type="STRING" id="1499688.BN000_00095"/>
<dbReference type="Gene3D" id="3.40.640.10">
    <property type="entry name" value="Type I PLP-dependent aspartate aminotransferase-like (Major domain)"/>
    <property type="match status" value="1"/>
</dbReference>
<name>A0A0U1NQA1_9BACI</name>
<evidence type="ECO:0000256" key="1">
    <source>
        <dbReference type="ARBA" id="ARBA00001933"/>
    </source>
</evidence>
<dbReference type="GO" id="GO:0005737">
    <property type="term" value="C:cytoplasm"/>
    <property type="evidence" value="ECO:0007669"/>
    <property type="project" value="TreeGrafter"/>
</dbReference>
<evidence type="ECO:0000256" key="8">
    <source>
        <dbReference type="SAM" id="Coils"/>
    </source>
</evidence>
<comment type="cofactor">
    <cofactor evidence="1 6 7">
        <name>pyridoxal 5'-phosphate</name>
        <dbReference type="ChEBI" id="CHEBI:597326"/>
    </cofactor>
</comment>
<dbReference type="InterPro" id="IPR015421">
    <property type="entry name" value="PyrdxlP-dep_Trfase_major"/>
</dbReference>
<dbReference type="SUPFAM" id="SSF53383">
    <property type="entry name" value="PLP-dependent transferases"/>
    <property type="match status" value="1"/>
</dbReference>
<evidence type="ECO:0000256" key="5">
    <source>
        <dbReference type="ARBA" id="ARBA00023239"/>
    </source>
</evidence>
<comment type="similarity">
    <text evidence="2 7">Belongs to the group II decarboxylase family.</text>
</comment>
<gene>
    <name evidence="9" type="ORF">BN000_00095</name>
</gene>
<keyword evidence="8" id="KW-0175">Coiled coil</keyword>
<organism evidence="9 10">
    <name type="scientific">Neobacillus massiliamazoniensis</name>
    <dbReference type="NCBI Taxonomy" id="1499688"/>
    <lineage>
        <taxon>Bacteria</taxon>
        <taxon>Bacillati</taxon>
        <taxon>Bacillota</taxon>
        <taxon>Bacilli</taxon>
        <taxon>Bacillales</taxon>
        <taxon>Bacillaceae</taxon>
        <taxon>Neobacillus</taxon>
    </lineage>
</organism>
<keyword evidence="4 6" id="KW-0663">Pyridoxal phosphate</keyword>
<evidence type="ECO:0000256" key="3">
    <source>
        <dbReference type="ARBA" id="ARBA00022793"/>
    </source>
</evidence>
<feature type="coiled-coil region" evidence="8">
    <location>
        <begin position="18"/>
        <end position="45"/>
    </location>
</feature>
<dbReference type="GO" id="GO:0030170">
    <property type="term" value="F:pyridoxal phosphate binding"/>
    <property type="evidence" value="ECO:0007669"/>
    <property type="project" value="InterPro"/>
</dbReference>
<evidence type="ECO:0000256" key="6">
    <source>
        <dbReference type="PIRSR" id="PIRSR602129-50"/>
    </source>
</evidence>
<dbReference type="OrthoDB" id="3335676at2"/>
<dbReference type="AlphaFoldDB" id="A0A0U1NQA1"/>
<evidence type="ECO:0000256" key="4">
    <source>
        <dbReference type="ARBA" id="ARBA00022898"/>
    </source>
</evidence>
<protein>
    <submittedName>
        <fullName evidence="9">2,4-diaminobutyrate decarboxylase</fullName>
    </submittedName>
</protein>
<dbReference type="Proteomes" id="UP000199087">
    <property type="component" value="Unassembled WGS sequence"/>
</dbReference>
<evidence type="ECO:0000256" key="2">
    <source>
        <dbReference type="ARBA" id="ARBA00009533"/>
    </source>
</evidence>
<evidence type="ECO:0000313" key="9">
    <source>
        <dbReference type="EMBL" id="CRK80214.1"/>
    </source>
</evidence>
<keyword evidence="10" id="KW-1185">Reference proteome</keyword>
<dbReference type="PANTHER" id="PTHR45677">
    <property type="entry name" value="GLUTAMATE DECARBOXYLASE-RELATED"/>
    <property type="match status" value="1"/>
</dbReference>
<dbReference type="InterPro" id="IPR002129">
    <property type="entry name" value="PyrdxlP-dep_de-COase"/>
</dbReference>
<dbReference type="RefSeq" id="WP_090629427.1">
    <property type="nucleotide sequence ID" value="NZ_CVRB01000001.1"/>
</dbReference>
<feature type="modified residue" description="N6-(pyridoxal phosphate)lysine" evidence="6">
    <location>
        <position position="334"/>
    </location>
</feature>
<keyword evidence="3" id="KW-0210">Decarboxylase</keyword>
<dbReference type="InterPro" id="IPR015424">
    <property type="entry name" value="PyrdxlP-dep_Trfase"/>
</dbReference>
<sequence length="540" mass="61028">MLEIQKLFPSVNGDSLKREEFLSYIRDLLTKIDELKDENKLSLGEMPNYNKDFYNQKVVTSTVPQQGIGIEEIITSLVNLAKGQRIVNSCYVANAAPLPNTASIIGNLLMTLLNGNNIWDIEGSAAASAEVEIVSSLSKIVGYDEMISSGYTTWGGQGAVFNSLRIAIAKKYPNANRDGVPNNLYAFCSELSHFSLYKSMEATGIGTSHLIRVKVNEDDSMNLEDLHNKMVEVIENGGVPIYVLATMGTTDSFGIDDIKEIKNILKQLEVNYHLEDIYLHADTAMGGMFTFFNDYNFHENPLGFEEEVLEVLMDYHTKFKYVSLSDSMVFDFHKLGQTPYTTSLFLIKDKLNLKYVDLDAEETPYIGDRGFGSYHTSYTLECSRMGSSIPIYASLLTFGVEGYQKILANYLRVNIAFRKALKESFPDVVITNEVSPVTTFRFYEKENNWPNELFGRISSKEIIATNEYNENISDNIGNNRNIVYFGSTKKQKLVFASDSNEAIPLFVHKFYCISPYTTVEKVPDYINFLKVFKNKTLQYS</sequence>